<dbReference type="PANTHER" id="PTHR37423:SF2">
    <property type="entry name" value="MEMBRANE-BOUND LYTIC MUREIN TRANSGLYCOSYLASE C"/>
    <property type="match status" value="1"/>
</dbReference>
<dbReference type="EMBL" id="BAABJZ010000106">
    <property type="protein sequence ID" value="GAA4902691.1"/>
    <property type="molecule type" value="Genomic_DNA"/>
</dbReference>
<accession>A0ABP9FHU4</accession>
<dbReference type="Pfam" id="PF01464">
    <property type="entry name" value="SLT"/>
    <property type="match status" value="1"/>
</dbReference>
<reference evidence="4" key="1">
    <citation type="journal article" date="2019" name="Int. J. Syst. Evol. Microbiol.">
        <title>The Global Catalogue of Microorganisms (GCM) 10K type strain sequencing project: providing services to taxonomists for standard genome sequencing and annotation.</title>
        <authorList>
            <consortium name="The Broad Institute Genomics Platform"/>
            <consortium name="The Broad Institute Genome Sequencing Center for Infectious Disease"/>
            <person name="Wu L."/>
            <person name="Ma J."/>
        </authorList>
    </citation>
    <scope>NUCLEOTIDE SEQUENCE [LARGE SCALE GENOMIC DNA]</scope>
    <source>
        <strain evidence="4">JCM 18401</strain>
    </source>
</reference>
<name>A0ABP9FHU4_9GAMM</name>
<feature type="domain" description="Transglycosylase SLT" evidence="2">
    <location>
        <begin position="67"/>
        <end position="168"/>
    </location>
</feature>
<comment type="similarity">
    <text evidence="1">Belongs to the transglycosylase Slt family.</text>
</comment>
<evidence type="ECO:0000313" key="4">
    <source>
        <dbReference type="Proteomes" id="UP001499988"/>
    </source>
</evidence>
<organism evidence="3 4">
    <name type="scientific">Ferrimonas pelagia</name>
    <dbReference type="NCBI Taxonomy" id="1177826"/>
    <lineage>
        <taxon>Bacteria</taxon>
        <taxon>Pseudomonadati</taxon>
        <taxon>Pseudomonadota</taxon>
        <taxon>Gammaproteobacteria</taxon>
        <taxon>Alteromonadales</taxon>
        <taxon>Ferrimonadaceae</taxon>
        <taxon>Ferrimonas</taxon>
    </lineage>
</organism>
<sequence length="208" mass="22923">MGAGCLVLAAAGSQLRNNESAPQRQALELPPFTASSITIEQDVREYAQRLETAYQLSPEKAYTYSNYILESAEYSDVPKELLAALIHTESHFRDDVISVVGAVGPAQIMPQLWNAACGDVHEPRTNILCAGVVLQHYKRRFCADDSAPYACALSNYNVGPGNLRRRPDSSLAAANRYLNKMSNALAVYDEVMVDLSMEREPIILADVW</sequence>
<protein>
    <recommendedName>
        <fullName evidence="2">Transglycosylase SLT domain-containing protein</fullName>
    </recommendedName>
</protein>
<evidence type="ECO:0000313" key="3">
    <source>
        <dbReference type="EMBL" id="GAA4902691.1"/>
    </source>
</evidence>
<keyword evidence="4" id="KW-1185">Reference proteome</keyword>
<evidence type="ECO:0000256" key="1">
    <source>
        <dbReference type="ARBA" id="ARBA00007734"/>
    </source>
</evidence>
<dbReference type="Gene3D" id="1.10.530.10">
    <property type="match status" value="1"/>
</dbReference>
<dbReference type="InterPro" id="IPR008258">
    <property type="entry name" value="Transglycosylase_SLT_dom_1"/>
</dbReference>
<dbReference type="PANTHER" id="PTHR37423">
    <property type="entry name" value="SOLUBLE LYTIC MUREIN TRANSGLYCOSYLASE-RELATED"/>
    <property type="match status" value="1"/>
</dbReference>
<evidence type="ECO:0000259" key="2">
    <source>
        <dbReference type="Pfam" id="PF01464"/>
    </source>
</evidence>
<comment type="caution">
    <text evidence="3">The sequence shown here is derived from an EMBL/GenBank/DDBJ whole genome shotgun (WGS) entry which is preliminary data.</text>
</comment>
<dbReference type="SUPFAM" id="SSF53955">
    <property type="entry name" value="Lysozyme-like"/>
    <property type="match status" value="1"/>
</dbReference>
<gene>
    <name evidence="3" type="ORF">GCM10023333_41010</name>
</gene>
<dbReference type="InterPro" id="IPR023346">
    <property type="entry name" value="Lysozyme-like_dom_sf"/>
</dbReference>
<dbReference type="Proteomes" id="UP001499988">
    <property type="component" value="Unassembled WGS sequence"/>
</dbReference>
<proteinExistence type="inferred from homology"/>